<dbReference type="Proteomes" id="UP000257109">
    <property type="component" value="Unassembled WGS sequence"/>
</dbReference>
<accession>A0A371FXA2</accession>
<feature type="non-terminal residue" evidence="1">
    <location>
        <position position="1"/>
    </location>
</feature>
<keyword evidence="2" id="KW-1185">Reference proteome</keyword>
<comment type="caution">
    <text evidence="1">The sequence shown here is derived from an EMBL/GenBank/DDBJ whole genome shotgun (WGS) entry which is preliminary data.</text>
</comment>
<dbReference type="AlphaFoldDB" id="A0A371FXA2"/>
<name>A0A371FXA2_MUCPR</name>
<evidence type="ECO:0000313" key="2">
    <source>
        <dbReference type="Proteomes" id="UP000257109"/>
    </source>
</evidence>
<reference evidence="1" key="1">
    <citation type="submission" date="2018-05" db="EMBL/GenBank/DDBJ databases">
        <title>Draft genome of Mucuna pruriens seed.</title>
        <authorList>
            <person name="Nnadi N.E."/>
            <person name="Vos R."/>
            <person name="Hasami M.H."/>
            <person name="Devisetty U.K."/>
            <person name="Aguiy J.C."/>
        </authorList>
    </citation>
    <scope>NUCLEOTIDE SEQUENCE [LARGE SCALE GENOMIC DNA]</scope>
    <source>
        <strain evidence="1">JCA_2017</strain>
    </source>
</reference>
<protein>
    <submittedName>
        <fullName evidence="1">Uncharacterized protein</fullName>
    </submittedName>
</protein>
<sequence length="93" mass="10631">MTARTKIDIYVGTLSIEFGNTFIDLVNLEGVETVSYRHQIAGSDSTNNLSREQEEKVMNVLRKHKKAISWTLANLPWINPSIFMHKILLKEDA</sequence>
<evidence type="ECO:0000313" key="1">
    <source>
        <dbReference type="EMBL" id="RDX82908.1"/>
    </source>
</evidence>
<organism evidence="1 2">
    <name type="scientific">Mucuna pruriens</name>
    <name type="common">Velvet bean</name>
    <name type="synonym">Dolichos pruriens</name>
    <dbReference type="NCBI Taxonomy" id="157652"/>
    <lineage>
        <taxon>Eukaryota</taxon>
        <taxon>Viridiplantae</taxon>
        <taxon>Streptophyta</taxon>
        <taxon>Embryophyta</taxon>
        <taxon>Tracheophyta</taxon>
        <taxon>Spermatophyta</taxon>
        <taxon>Magnoliopsida</taxon>
        <taxon>eudicotyledons</taxon>
        <taxon>Gunneridae</taxon>
        <taxon>Pentapetalae</taxon>
        <taxon>rosids</taxon>
        <taxon>fabids</taxon>
        <taxon>Fabales</taxon>
        <taxon>Fabaceae</taxon>
        <taxon>Papilionoideae</taxon>
        <taxon>50 kb inversion clade</taxon>
        <taxon>NPAAA clade</taxon>
        <taxon>indigoferoid/millettioid clade</taxon>
        <taxon>Phaseoleae</taxon>
        <taxon>Mucuna</taxon>
    </lineage>
</organism>
<gene>
    <name evidence="1" type="ORF">CR513_36253</name>
</gene>
<dbReference type="OrthoDB" id="1752182at2759"/>
<dbReference type="EMBL" id="QJKJ01007515">
    <property type="protein sequence ID" value="RDX82908.1"/>
    <property type="molecule type" value="Genomic_DNA"/>
</dbReference>
<proteinExistence type="predicted"/>